<evidence type="ECO:0000256" key="1">
    <source>
        <dbReference type="SAM" id="Phobius"/>
    </source>
</evidence>
<keyword evidence="1" id="KW-0472">Membrane</keyword>
<keyword evidence="1" id="KW-1133">Transmembrane helix</keyword>
<feature type="transmembrane region" description="Helical" evidence="1">
    <location>
        <begin position="95"/>
        <end position="114"/>
    </location>
</feature>
<evidence type="ECO:0000313" key="2">
    <source>
        <dbReference type="EMBL" id="SDS86750.1"/>
    </source>
</evidence>
<dbReference type="RefSeq" id="WP_091526528.1">
    <property type="nucleotide sequence ID" value="NZ_LT629772.1"/>
</dbReference>
<feature type="transmembrane region" description="Helical" evidence="1">
    <location>
        <begin position="60"/>
        <end position="83"/>
    </location>
</feature>
<keyword evidence="1" id="KW-0812">Transmembrane</keyword>
<dbReference type="Proteomes" id="UP000199103">
    <property type="component" value="Chromosome I"/>
</dbReference>
<dbReference type="EMBL" id="LT629772">
    <property type="protein sequence ID" value="SDS86750.1"/>
    <property type="molecule type" value="Genomic_DNA"/>
</dbReference>
<name>A0A1H1VQH9_9ACTN</name>
<evidence type="ECO:0008006" key="4">
    <source>
        <dbReference type="Google" id="ProtNLM"/>
    </source>
</evidence>
<gene>
    <name evidence="2" type="ORF">SAMN04489812_3300</name>
</gene>
<keyword evidence="3" id="KW-1185">Reference proteome</keyword>
<evidence type="ECO:0000313" key="3">
    <source>
        <dbReference type="Proteomes" id="UP000199103"/>
    </source>
</evidence>
<accession>A0A1H1VQH9</accession>
<dbReference type="AlphaFoldDB" id="A0A1H1VQH9"/>
<organism evidence="2 3">
    <name type="scientific">Microlunatus soli</name>
    <dbReference type="NCBI Taxonomy" id="630515"/>
    <lineage>
        <taxon>Bacteria</taxon>
        <taxon>Bacillati</taxon>
        <taxon>Actinomycetota</taxon>
        <taxon>Actinomycetes</taxon>
        <taxon>Propionibacteriales</taxon>
        <taxon>Propionibacteriaceae</taxon>
        <taxon>Microlunatus</taxon>
    </lineage>
</organism>
<reference evidence="2 3" key="1">
    <citation type="submission" date="2016-10" db="EMBL/GenBank/DDBJ databases">
        <authorList>
            <person name="de Groot N.N."/>
        </authorList>
    </citation>
    <scope>NUCLEOTIDE SEQUENCE [LARGE SCALE GENOMIC DNA]</scope>
    <source>
        <strain evidence="2 3">DSM 21800</strain>
    </source>
</reference>
<dbReference type="OrthoDB" id="3530824at2"/>
<feature type="transmembrane region" description="Helical" evidence="1">
    <location>
        <begin position="6"/>
        <end position="23"/>
    </location>
</feature>
<proteinExistence type="predicted"/>
<sequence>MDNALLLVVAIAAIGFVIIRRFMGTPLVAKDVFLAPLLFLGIGLWSIRKVAHWEVIDASMLAIGLVAGLIFGGIRGTTTLIYTRDGLLHQRYRPSTLLVWGLGLAVSGGLYVIGHQFGAGEHSHSPMLSLGVSLLGEMVTCGVRALSTGKPFSPPKDGREYDGLVQTLNKIKAPESPGTLTESPTFRQAVDTLVTHHRRDSTVAPK</sequence>
<feature type="transmembrane region" description="Helical" evidence="1">
    <location>
        <begin position="32"/>
        <end position="48"/>
    </location>
</feature>
<protein>
    <recommendedName>
        <fullName evidence="4">DUF1453 domain-containing protein</fullName>
    </recommendedName>
</protein>